<evidence type="ECO:0000313" key="18">
    <source>
        <dbReference type="Proteomes" id="UP000765509"/>
    </source>
</evidence>
<evidence type="ECO:0000256" key="4">
    <source>
        <dbReference type="ARBA" id="ARBA00022723"/>
    </source>
</evidence>
<dbReference type="AlphaFoldDB" id="A0A9Q3C4K4"/>
<dbReference type="Gene3D" id="3.30.420.10">
    <property type="entry name" value="Ribonuclease H-like superfamily/Ribonuclease H"/>
    <property type="match status" value="1"/>
</dbReference>
<dbReference type="PROSITE" id="PS50994">
    <property type="entry name" value="INTEGRASE"/>
    <property type="match status" value="1"/>
</dbReference>
<evidence type="ECO:0000259" key="16">
    <source>
        <dbReference type="PROSITE" id="PS50994"/>
    </source>
</evidence>
<evidence type="ECO:0000256" key="8">
    <source>
        <dbReference type="ARBA" id="ARBA00022884"/>
    </source>
</evidence>
<keyword evidence="4" id="KW-0479">Metal-binding</keyword>
<dbReference type="InterPro" id="IPR057670">
    <property type="entry name" value="SH3_retrovirus"/>
</dbReference>
<dbReference type="PANTHER" id="PTHR42648">
    <property type="entry name" value="TRANSPOSASE, PUTATIVE-RELATED"/>
    <property type="match status" value="1"/>
</dbReference>
<dbReference type="Proteomes" id="UP000765509">
    <property type="component" value="Unassembled WGS sequence"/>
</dbReference>
<dbReference type="InterPro" id="IPR001584">
    <property type="entry name" value="Integrase_cat-core"/>
</dbReference>
<organism evidence="17 18">
    <name type="scientific">Austropuccinia psidii MF-1</name>
    <dbReference type="NCBI Taxonomy" id="1389203"/>
    <lineage>
        <taxon>Eukaryota</taxon>
        <taxon>Fungi</taxon>
        <taxon>Dikarya</taxon>
        <taxon>Basidiomycota</taxon>
        <taxon>Pucciniomycotina</taxon>
        <taxon>Pucciniomycetes</taxon>
        <taxon>Pucciniales</taxon>
        <taxon>Sphaerophragmiaceae</taxon>
        <taxon>Austropuccinia</taxon>
    </lineage>
</organism>
<sequence length="352" mass="39006">MRFDYLLSTKSDCFKTFVKFQNLVENLKGRTIKTVVSDNGGEFVNSKFKNLFDVKGIPHLQTAPYTPQQNPVAERGNRTLLERVPVMMHNNKVPSEWWGEASAMAAFILNRTPMSTINFVAPLSKWDSSVSLHLAGLHPFGCTAIMSSPKARWKSKIDPTGILCMLVGIQEGHHNYRLFDPITGSIYISHNCVFKNKEAFWPSHSSPTPVLVQEPLLLPSLPLFNVSLHENRNYPEGTVANSQATPFRTTTSPITSKEEASLTSPPLFEQPESTSSLENSHPLPKGWTYDVVPIEAPHNVDYNISDKTILSGGCSRKPPNHFAGAVVNKAPGSFREAMSSSKSNAWLLAVQN</sequence>
<dbReference type="EMBL" id="AVOT02005152">
    <property type="protein sequence ID" value="MBW0478349.1"/>
    <property type="molecule type" value="Genomic_DNA"/>
</dbReference>
<keyword evidence="1" id="KW-0815">Transposition</keyword>
<dbReference type="GO" id="GO:0003723">
    <property type="term" value="F:RNA binding"/>
    <property type="evidence" value="ECO:0007669"/>
    <property type="project" value="UniProtKB-KW"/>
</dbReference>
<feature type="region of interest" description="Disordered" evidence="15">
    <location>
        <begin position="235"/>
        <end position="281"/>
    </location>
</feature>
<evidence type="ECO:0000256" key="14">
    <source>
        <dbReference type="ARBA" id="ARBA00049244"/>
    </source>
</evidence>
<reference evidence="17" key="1">
    <citation type="submission" date="2021-03" db="EMBL/GenBank/DDBJ databases">
        <title>Draft genome sequence of rust myrtle Austropuccinia psidii MF-1, a brazilian biotype.</title>
        <authorList>
            <person name="Quecine M.C."/>
            <person name="Pachon D.M.R."/>
            <person name="Bonatelli M.L."/>
            <person name="Correr F.H."/>
            <person name="Franceschini L.M."/>
            <person name="Leite T.F."/>
            <person name="Margarido G.R.A."/>
            <person name="Almeida C.A."/>
            <person name="Ferrarezi J.A."/>
            <person name="Labate C.A."/>
        </authorList>
    </citation>
    <scope>NUCLEOTIDE SEQUENCE</scope>
    <source>
        <strain evidence="17">MF-1</strain>
    </source>
</reference>
<dbReference type="GO" id="GO:0004519">
    <property type="term" value="F:endonuclease activity"/>
    <property type="evidence" value="ECO:0007669"/>
    <property type="project" value="UniProtKB-KW"/>
</dbReference>
<keyword evidence="11" id="KW-0239">DNA-directed DNA polymerase</keyword>
<dbReference type="GO" id="GO:0016787">
    <property type="term" value="F:hydrolase activity"/>
    <property type="evidence" value="ECO:0007669"/>
    <property type="project" value="UniProtKB-KW"/>
</dbReference>
<keyword evidence="9" id="KW-0229">DNA integration</keyword>
<evidence type="ECO:0000256" key="1">
    <source>
        <dbReference type="ARBA" id="ARBA00022578"/>
    </source>
</evidence>
<dbReference type="GO" id="GO:0003964">
    <property type="term" value="F:RNA-directed DNA polymerase activity"/>
    <property type="evidence" value="ECO:0007669"/>
    <property type="project" value="UniProtKB-KW"/>
</dbReference>
<dbReference type="Pfam" id="PF25597">
    <property type="entry name" value="SH3_retrovirus"/>
    <property type="match status" value="1"/>
</dbReference>
<keyword evidence="5" id="KW-0255">Endonuclease</keyword>
<accession>A0A9Q3C4K4</accession>
<keyword evidence="8" id="KW-0694">RNA-binding</keyword>
<evidence type="ECO:0000256" key="3">
    <source>
        <dbReference type="ARBA" id="ARBA00022722"/>
    </source>
</evidence>
<dbReference type="GO" id="GO:0046872">
    <property type="term" value="F:metal ion binding"/>
    <property type="evidence" value="ECO:0007669"/>
    <property type="project" value="UniProtKB-KW"/>
</dbReference>
<evidence type="ECO:0000256" key="6">
    <source>
        <dbReference type="ARBA" id="ARBA00022801"/>
    </source>
</evidence>
<proteinExistence type="predicted"/>
<keyword evidence="3" id="KW-0540">Nuclease</keyword>
<keyword evidence="18" id="KW-1185">Reference proteome</keyword>
<evidence type="ECO:0000256" key="2">
    <source>
        <dbReference type="ARBA" id="ARBA00022695"/>
    </source>
</evidence>
<keyword evidence="6" id="KW-0378">Hydrolase</keyword>
<dbReference type="GO" id="GO:0032196">
    <property type="term" value="P:transposition"/>
    <property type="evidence" value="ECO:0007669"/>
    <property type="project" value="UniProtKB-KW"/>
</dbReference>
<evidence type="ECO:0000256" key="12">
    <source>
        <dbReference type="ARBA" id="ARBA00023172"/>
    </source>
</evidence>
<comment type="catalytic activity">
    <reaction evidence="14">
        <text>DNA(n) + a 2'-deoxyribonucleoside 5'-triphosphate = DNA(n+1) + diphosphate</text>
        <dbReference type="Rhea" id="RHEA:22508"/>
        <dbReference type="Rhea" id="RHEA-COMP:17339"/>
        <dbReference type="Rhea" id="RHEA-COMP:17340"/>
        <dbReference type="ChEBI" id="CHEBI:33019"/>
        <dbReference type="ChEBI" id="CHEBI:61560"/>
        <dbReference type="ChEBI" id="CHEBI:173112"/>
        <dbReference type="EC" id="2.7.7.7"/>
    </reaction>
</comment>
<dbReference type="GO" id="GO:0003887">
    <property type="term" value="F:DNA-directed DNA polymerase activity"/>
    <property type="evidence" value="ECO:0007669"/>
    <property type="project" value="UniProtKB-KW"/>
</dbReference>
<name>A0A9Q3C4K4_9BASI</name>
<evidence type="ECO:0000256" key="11">
    <source>
        <dbReference type="ARBA" id="ARBA00022932"/>
    </source>
</evidence>
<evidence type="ECO:0000256" key="7">
    <source>
        <dbReference type="ARBA" id="ARBA00022842"/>
    </source>
</evidence>
<dbReference type="SUPFAM" id="SSF53098">
    <property type="entry name" value="Ribonuclease H-like"/>
    <property type="match status" value="1"/>
</dbReference>
<keyword evidence="12" id="KW-0233">DNA recombination</keyword>
<dbReference type="PANTHER" id="PTHR42648:SF11">
    <property type="entry name" value="TRANSPOSON TY4-P GAG-POL POLYPROTEIN"/>
    <property type="match status" value="1"/>
</dbReference>
<dbReference type="InterPro" id="IPR036397">
    <property type="entry name" value="RNaseH_sf"/>
</dbReference>
<evidence type="ECO:0000256" key="15">
    <source>
        <dbReference type="SAM" id="MobiDB-lite"/>
    </source>
</evidence>
<keyword evidence="11" id="KW-0808">Transferase</keyword>
<dbReference type="InterPro" id="IPR039537">
    <property type="entry name" value="Retrotran_Ty1/copia-like"/>
</dbReference>
<dbReference type="InterPro" id="IPR012337">
    <property type="entry name" value="RNaseH-like_sf"/>
</dbReference>
<feature type="compositionally biased region" description="Polar residues" evidence="15">
    <location>
        <begin position="239"/>
        <end position="255"/>
    </location>
</feature>
<dbReference type="GO" id="GO:0005634">
    <property type="term" value="C:nucleus"/>
    <property type="evidence" value="ECO:0007669"/>
    <property type="project" value="UniProtKB-ARBA"/>
</dbReference>
<comment type="catalytic activity">
    <reaction evidence="13">
        <text>DNA(n) + a 2'-deoxyribonucleoside 5'-triphosphate = DNA(n+1) + diphosphate</text>
        <dbReference type="Rhea" id="RHEA:22508"/>
        <dbReference type="Rhea" id="RHEA-COMP:17339"/>
        <dbReference type="Rhea" id="RHEA-COMP:17340"/>
        <dbReference type="ChEBI" id="CHEBI:33019"/>
        <dbReference type="ChEBI" id="CHEBI:61560"/>
        <dbReference type="ChEBI" id="CHEBI:173112"/>
        <dbReference type="EC" id="2.7.7.49"/>
    </reaction>
</comment>
<evidence type="ECO:0000256" key="10">
    <source>
        <dbReference type="ARBA" id="ARBA00022918"/>
    </source>
</evidence>
<comment type="caution">
    <text evidence="17">The sequence shown here is derived from an EMBL/GenBank/DDBJ whole genome shotgun (WGS) entry which is preliminary data.</text>
</comment>
<keyword evidence="10" id="KW-0695">RNA-directed DNA polymerase</keyword>
<evidence type="ECO:0000313" key="17">
    <source>
        <dbReference type="EMBL" id="MBW0478349.1"/>
    </source>
</evidence>
<keyword evidence="2" id="KW-0548">Nucleotidyltransferase</keyword>
<protein>
    <recommendedName>
        <fullName evidence="16">Integrase catalytic domain-containing protein</fullName>
    </recommendedName>
</protein>
<evidence type="ECO:0000256" key="13">
    <source>
        <dbReference type="ARBA" id="ARBA00048173"/>
    </source>
</evidence>
<keyword evidence="7" id="KW-0460">Magnesium</keyword>
<feature type="domain" description="Integrase catalytic" evidence="16">
    <location>
        <begin position="1"/>
        <end position="130"/>
    </location>
</feature>
<evidence type="ECO:0000256" key="5">
    <source>
        <dbReference type="ARBA" id="ARBA00022759"/>
    </source>
</evidence>
<dbReference type="GO" id="GO:0015074">
    <property type="term" value="P:DNA integration"/>
    <property type="evidence" value="ECO:0007669"/>
    <property type="project" value="UniProtKB-KW"/>
</dbReference>
<gene>
    <name evidence="17" type="ORF">O181_018064</name>
</gene>
<evidence type="ECO:0000256" key="9">
    <source>
        <dbReference type="ARBA" id="ARBA00022908"/>
    </source>
</evidence>
<dbReference type="GO" id="GO:0006310">
    <property type="term" value="P:DNA recombination"/>
    <property type="evidence" value="ECO:0007669"/>
    <property type="project" value="UniProtKB-KW"/>
</dbReference>